<dbReference type="SUPFAM" id="SSF52047">
    <property type="entry name" value="RNI-like"/>
    <property type="match status" value="1"/>
</dbReference>
<dbReference type="EMBL" id="CAJOAY010030088">
    <property type="protein sequence ID" value="CAF4417020.1"/>
    <property type="molecule type" value="Genomic_DNA"/>
</dbReference>
<evidence type="ECO:0000313" key="2">
    <source>
        <dbReference type="Proteomes" id="UP000663881"/>
    </source>
</evidence>
<dbReference type="InterPro" id="IPR052394">
    <property type="entry name" value="LRR-containing"/>
</dbReference>
<dbReference type="Proteomes" id="UP000663881">
    <property type="component" value="Unassembled WGS sequence"/>
</dbReference>
<dbReference type="PANTHER" id="PTHR24114:SF2">
    <property type="entry name" value="F-BOX DOMAIN-CONTAINING PROTEIN-RELATED"/>
    <property type="match status" value="1"/>
</dbReference>
<dbReference type="InterPro" id="IPR001611">
    <property type="entry name" value="Leu-rich_rpt"/>
</dbReference>
<comment type="caution">
    <text evidence="1">The sequence shown here is derived from an EMBL/GenBank/DDBJ whole genome shotgun (WGS) entry which is preliminary data.</text>
</comment>
<reference evidence="1" key="1">
    <citation type="submission" date="2021-02" db="EMBL/GenBank/DDBJ databases">
        <authorList>
            <person name="Nowell W R."/>
        </authorList>
    </citation>
    <scope>NUCLEOTIDE SEQUENCE</scope>
</reference>
<dbReference type="Gene3D" id="3.80.10.10">
    <property type="entry name" value="Ribonuclease Inhibitor"/>
    <property type="match status" value="1"/>
</dbReference>
<evidence type="ECO:0000313" key="1">
    <source>
        <dbReference type="EMBL" id="CAF4417020.1"/>
    </source>
</evidence>
<dbReference type="InterPro" id="IPR032675">
    <property type="entry name" value="LRR_dom_sf"/>
</dbReference>
<accession>A0A820Q6D6</accession>
<feature type="non-terminal residue" evidence="1">
    <location>
        <position position="1"/>
    </location>
</feature>
<sequence length="62" mass="6934">TLTKLELHENQIGDEGAQYLGEALQNNTTLTKLDLSYNRIRAEGAKNLGKALVKTHYTQPHI</sequence>
<dbReference type="Pfam" id="PF13516">
    <property type="entry name" value="LRR_6"/>
    <property type="match status" value="2"/>
</dbReference>
<dbReference type="PANTHER" id="PTHR24114">
    <property type="entry name" value="LEUCINE RICH REPEAT FAMILY PROTEIN"/>
    <property type="match status" value="1"/>
</dbReference>
<protein>
    <submittedName>
        <fullName evidence="1">Uncharacterized protein</fullName>
    </submittedName>
</protein>
<name>A0A820Q6D6_9BILA</name>
<gene>
    <name evidence="1" type="ORF">OKA104_LOCUS52297</name>
</gene>
<dbReference type="AlphaFoldDB" id="A0A820Q6D6"/>
<proteinExistence type="predicted"/>
<dbReference type="SMART" id="SM00368">
    <property type="entry name" value="LRR_RI"/>
    <property type="match status" value="2"/>
</dbReference>
<organism evidence="1 2">
    <name type="scientific">Adineta steineri</name>
    <dbReference type="NCBI Taxonomy" id="433720"/>
    <lineage>
        <taxon>Eukaryota</taxon>
        <taxon>Metazoa</taxon>
        <taxon>Spiralia</taxon>
        <taxon>Gnathifera</taxon>
        <taxon>Rotifera</taxon>
        <taxon>Eurotatoria</taxon>
        <taxon>Bdelloidea</taxon>
        <taxon>Adinetida</taxon>
        <taxon>Adinetidae</taxon>
        <taxon>Adineta</taxon>
    </lineage>
</organism>